<dbReference type="SUPFAM" id="SSF53448">
    <property type="entry name" value="Nucleotide-diphospho-sugar transferases"/>
    <property type="match status" value="1"/>
</dbReference>
<keyword evidence="4" id="KW-1185">Reference proteome</keyword>
<sequence>MISVFLVVQNEEKNIARALESVKDFAEIVIVDSGSTDKTLEIARRYTDRIYHQAWLGMARQKAFAKELCTHEWVLNLDGDEELTPALREEIQTLVAQNQFVGASLPFQEYFLGRKIHPKTKQNRHLRLFRKSLGEYGHERDHESLTINGPIAKLKAPVNHYGEFSIAVKVDKINRYSTSKALDKFEAGKSSSLAKLLLVFPVMFFKSYVLRRNYLNGRRGFIGSVVNAFYAFLKEAKLYEQNVARDTESK</sequence>
<evidence type="ECO:0000313" key="4">
    <source>
        <dbReference type="Proteomes" id="UP000282818"/>
    </source>
</evidence>
<evidence type="ECO:0000256" key="1">
    <source>
        <dbReference type="ARBA" id="ARBA00038494"/>
    </source>
</evidence>
<organism evidence="3 4">
    <name type="scientific">Neptunomonas marina</name>
    <dbReference type="NCBI Taxonomy" id="1815562"/>
    <lineage>
        <taxon>Bacteria</taxon>
        <taxon>Pseudomonadati</taxon>
        <taxon>Pseudomonadota</taxon>
        <taxon>Gammaproteobacteria</taxon>
        <taxon>Oceanospirillales</taxon>
        <taxon>Oceanospirillaceae</taxon>
        <taxon>Neptunomonas</taxon>
    </lineage>
</organism>
<feature type="domain" description="Glycosyltransferase 2-like" evidence="2">
    <location>
        <begin position="3"/>
        <end position="123"/>
    </location>
</feature>
<dbReference type="AlphaFoldDB" id="A0A437QAG8"/>
<dbReference type="CDD" id="cd02511">
    <property type="entry name" value="Beta4Glucosyltransferase"/>
    <property type="match status" value="1"/>
</dbReference>
<gene>
    <name evidence="3" type="ORF">EOE65_06095</name>
</gene>
<comment type="caution">
    <text evidence="3">The sequence shown here is derived from an EMBL/GenBank/DDBJ whole genome shotgun (WGS) entry which is preliminary data.</text>
</comment>
<dbReference type="GO" id="GO:0016740">
    <property type="term" value="F:transferase activity"/>
    <property type="evidence" value="ECO:0007669"/>
    <property type="project" value="UniProtKB-KW"/>
</dbReference>
<dbReference type="InterPro" id="IPR029044">
    <property type="entry name" value="Nucleotide-diphossugar_trans"/>
</dbReference>
<accession>A0A437QAG8</accession>
<comment type="similarity">
    <text evidence="1">Belongs to the glycosyltransferase 2 family. WaaE/KdtX subfamily.</text>
</comment>
<proteinExistence type="inferred from homology"/>
<evidence type="ECO:0000259" key="2">
    <source>
        <dbReference type="Pfam" id="PF00535"/>
    </source>
</evidence>
<dbReference type="Proteomes" id="UP000282818">
    <property type="component" value="Unassembled WGS sequence"/>
</dbReference>
<dbReference type="RefSeq" id="WP_127693407.1">
    <property type="nucleotide sequence ID" value="NZ_SACQ01000002.1"/>
</dbReference>
<dbReference type="EMBL" id="SACQ01000002">
    <property type="protein sequence ID" value="RVU31548.1"/>
    <property type="molecule type" value="Genomic_DNA"/>
</dbReference>
<dbReference type="Gene3D" id="3.90.550.10">
    <property type="entry name" value="Spore Coat Polysaccharide Biosynthesis Protein SpsA, Chain A"/>
    <property type="match status" value="1"/>
</dbReference>
<reference evidence="3 4" key="1">
    <citation type="submission" date="2019-01" db="EMBL/GenBank/DDBJ databases">
        <authorList>
            <person name="Chen W.-M."/>
        </authorList>
    </citation>
    <scope>NUCLEOTIDE SEQUENCE [LARGE SCALE GENOMIC DNA]</scope>
    <source>
        <strain evidence="3 4">HPM-16</strain>
    </source>
</reference>
<name>A0A437QAG8_9GAMM</name>
<dbReference type="Pfam" id="PF00535">
    <property type="entry name" value="Glycos_transf_2"/>
    <property type="match status" value="1"/>
</dbReference>
<protein>
    <submittedName>
        <fullName evidence="3">Glycosyltransferase family 2 protein</fullName>
    </submittedName>
</protein>
<keyword evidence="3" id="KW-0808">Transferase</keyword>
<dbReference type="PANTHER" id="PTHR43630">
    <property type="entry name" value="POLY-BETA-1,6-N-ACETYL-D-GLUCOSAMINE SYNTHASE"/>
    <property type="match status" value="1"/>
</dbReference>
<dbReference type="InterPro" id="IPR001173">
    <property type="entry name" value="Glyco_trans_2-like"/>
</dbReference>
<dbReference type="PANTHER" id="PTHR43630:SF2">
    <property type="entry name" value="GLYCOSYLTRANSFERASE"/>
    <property type="match status" value="1"/>
</dbReference>
<evidence type="ECO:0000313" key="3">
    <source>
        <dbReference type="EMBL" id="RVU31548.1"/>
    </source>
</evidence>